<feature type="transmembrane region" description="Helical" evidence="1">
    <location>
        <begin position="111"/>
        <end position="135"/>
    </location>
</feature>
<dbReference type="EMBL" id="RYFG02000084">
    <property type="protein sequence ID" value="TRW96155.1"/>
    <property type="molecule type" value="Genomic_DNA"/>
</dbReference>
<organism evidence="2 3">
    <name type="scientific">Candidatus Methylobacter oryzae</name>
    <dbReference type="NCBI Taxonomy" id="2497749"/>
    <lineage>
        <taxon>Bacteria</taxon>
        <taxon>Pseudomonadati</taxon>
        <taxon>Pseudomonadota</taxon>
        <taxon>Gammaproteobacteria</taxon>
        <taxon>Methylococcales</taxon>
        <taxon>Methylococcaceae</taxon>
        <taxon>Methylobacter</taxon>
    </lineage>
</organism>
<protein>
    <submittedName>
        <fullName evidence="2">Uncharacterized protein</fullName>
    </submittedName>
</protein>
<accession>A0ABY3CBX5</accession>
<dbReference type="Proteomes" id="UP000733744">
    <property type="component" value="Unassembled WGS sequence"/>
</dbReference>
<proteinExistence type="predicted"/>
<keyword evidence="1" id="KW-1133">Transmembrane helix</keyword>
<keyword evidence="1" id="KW-0812">Transmembrane</keyword>
<keyword evidence="3" id="KW-1185">Reference proteome</keyword>
<evidence type="ECO:0000256" key="1">
    <source>
        <dbReference type="SAM" id="Phobius"/>
    </source>
</evidence>
<evidence type="ECO:0000313" key="3">
    <source>
        <dbReference type="Proteomes" id="UP000733744"/>
    </source>
</evidence>
<keyword evidence="1" id="KW-0472">Membrane</keyword>
<reference evidence="2 3" key="1">
    <citation type="journal article" date="2019" name="Antonie Van Leeuwenhoek">
        <title>Description of 'Ca. Methylobacter oryzae' KRF1, a novel species from the environmentally important Methylobacter clade 2.</title>
        <authorList>
            <person name="Khatri K."/>
            <person name="Mohite J.A."/>
            <person name="Pandit P.S."/>
            <person name="Bahulikar R."/>
            <person name="Rahalkar M.C."/>
        </authorList>
    </citation>
    <scope>NUCLEOTIDE SEQUENCE [LARGE SCALE GENOMIC DNA]</scope>
    <source>
        <strain evidence="2 3">KRF1</strain>
    </source>
</reference>
<dbReference type="RefSeq" id="WP_127026942.1">
    <property type="nucleotide sequence ID" value="NZ_RYFG02000084.1"/>
</dbReference>
<gene>
    <name evidence="2" type="ORF">EKO24_009070</name>
</gene>
<feature type="transmembrane region" description="Helical" evidence="1">
    <location>
        <begin position="82"/>
        <end position="99"/>
    </location>
</feature>
<evidence type="ECO:0000313" key="2">
    <source>
        <dbReference type="EMBL" id="TRW96155.1"/>
    </source>
</evidence>
<sequence>MNIKQWLQADYLPIPLIALMALTRFHHFGDVLHLPDASLAVFFFAGFYRNKAFFAFLLVLAGLIDAIAIANGTSSWCVSPSYVFLIPTYAVMWFAGRYCSAFKSLKPAKLAVQFGVAALATSTAFAISNGSFYLFSGRYPDLSWGQYFSRVAQYYPPYVSSALLYMILGYGVMKLVKSLATLAPSHKEV</sequence>
<comment type="caution">
    <text evidence="2">The sequence shown here is derived from an EMBL/GenBank/DDBJ whole genome shotgun (WGS) entry which is preliminary data.</text>
</comment>
<name>A0ABY3CBX5_9GAMM</name>
<feature type="transmembrane region" description="Helical" evidence="1">
    <location>
        <begin position="52"/>
        <end position="70"/>
    </location>
</feature>
<feature type="transmembrane region" description="Helical" evidence="1">
    <location>
        <begin position="155"/>
        <end position="173"/>
    </location>
</feature>